<evidence type="ECO:0000256" key="3">
    <source>
        <dbReference type="SAM" id="MobiDB-lite"/>
    </source>
</evidence>
<keyword evidence="5" id="KW-0808">Transferase</keyword>
<feature type="compositionally biased region" description="Low complexity" evidence="3">
    <location>
        <begin position="452"/>
        <end position="470"/>
    </location>
</feature>
<keyword evidence="2" id="KW-0325">Glycoprotein</keyword>
<organism evidence="5 6">
    <name type="scientific">Wickerhamomyces ciferrii (strain ATCC 14091 / BCRC 22168 / CBS 111 / JCM 3599 / NBRC 0793 / NRRL Y-1031 F-60-10)</name>
    <name type="common">Yeast</name>
    <name type="synonym">Pichia ciferrii</name>
    <dbReference type="NCBI Taxonomy" id="1206466"/>
    <lineage>
        <taxon>Eukaryota</taxon>
        <taxon>Fungi</taxon>
        <taxon>Dikarya</taxon>
        <taxon>Ascomycota</taxon>
        <taxon>Saccharomycotina</taxon>
        <taxon>Saccharomycetes</taxon>
        <taxon>Phaffomycetales</taxon>
        <taxon>Wickerhamomycetaceae</taxon>
        <taxon>Wickerhamomyces</taxon>
    </lineage>
</organism>
<dbReference type="InterPro" id="IPR025928">
    <property type="entry name" value="Flocculin_t3_rpt"/>
</dbReference>
<dbReference type="Pfam" id="PF13928">
    <property type="entry name" value="Flocculin_t3"/>
    <property type="match status" value="1"/>
</dbReference>
<gene>
    <name evidence="5" type="ORF">BN7_5000</name>
</gene>
<feature type="region of interest" description="Disordered" evidence="3">
    <location>
        <begin position="215"/>
        <end position="315"/>
    </location>
</feature>
<sequence length="498" mass="51259">MRLSGIFLSACSILSLVNAQNFQNSSSTSNGPISAAAASSGQLQEDATTVPVTTVETAIDPISSEDGACTYSKLGGSFNNGKAWTAAYEIKVSPEDRSNLNSERIFEITWYFAFDDPLDAATFEFETNSDSAETTDLVANVQDGSFKVTFQFTVPFRDPEYCDSYFLGLFTVGDDDYYTIVVGGKEPPTIQASFNYQRITWECSQLLDFAENCVPPETSSSSELPSSSVVSSSSELSSSSDVSSSSEISSSSDISSSASPSSSDASSSFPESSSAPSSSDSSASSDSSDSLVSSSGFANSTTGGPLTLTSTKEAQSSTVITITSCDEDKCTQVPVTTGVTVTLVTKNDVVTSYTTYCPITTTETITSCEEEKCQPTGAPAQPSEAPEAVTTTCTEEKCQPTGSEAPAPAPAPGNPTAASASSDAPDSDSGSSVAPAPGEGSTGTDSQGEPTEAPTEAPASQSSAAPQSPAVTTYEGSGMMLAGNWAVSLFAAVFAFAL</sequence>
<feature type="chain" id="PRO_5003834560" evidence="4">
    <location>
        <begin position="20"/>
        <end position="498"/>
    </location>
</feature>
<evidence type="ECO:0000313" key="6">
    <source>
        <dbReference type="Proteomes" id="UP000009328"/>
    </source>
</evidence>
<keyword evidence="1 4" id="KW-0732">Signal</keyword>
<dbReference type="EC" id="2.1.1.43" evidence="5"/>
<dbReference type="AlphaFoldDB" id="K0KW93"/>
<feature type="signal peptide" evidence="4">
    <location>
        <begin position="1"/>
        <end position="19"/>
    </location>
</feature>
<accession>K0KW93</accession>
<feature type="compositionally biased region" description="Low complexity" evidence="3">
    <location>
        <begin position="414"/>
        <end position="437"/>
    </location>
</feature>
<dbReference type="EMBL" id="CAIF01000195">
    <property type="protein sequence ID" value="CCH45418.1"/>
    <property type="molecule type" value="Genomic_DNA"/>
</dbReference>
<dbReference type="HOGENOM" id="CLU_547693_0_0_1"/>
<dbReference type="GO" id="GO:0032259">
    <property type="term" value="P:methylation"/>
    <property type="evidence" value="ECO:0007669"/>
    <property type="project" value="UniProtKB-KW"/>
</dbReference>
<evidence type="ECO:0000256" key="4">
    <source>
        <dbReference type="SAM" id="SignalP"/>
    </source>
</evidence>
<name>K0KW93_WICCF</name>
<keyword evidence="5" id="KW-0489">Methyltransferase</keyword>
<dbReference type="InParanoid" id="K0KW93"/>
<evidence type="ECO:0000313" key="5">
    <source>
        <dbReference type="EMBL" id="CCH45418.1"/>
    </source>
</evidence>
<feature type="region of interest" description="Disordered" evidence="3">
    <location>
        <begin position="28"/>
        <end position="47"/>
    </location>
</feature>
<dbReference type="Proteomes" id="UP000009328">
    <property type="component" value="Unassembled WGS sequence"/>
</dbReference>
<proteinExistence type="predicted"/>
<feature type="compositionally biased region" description="Low complexity" evidence="3">
    <location>
        <begin position="219"/>
        <end position="311"/>
    </location>
</feature>
<comment type="caution">
    <text evidence="5">The sequence shown here is derived from an EMBL/GenBank/DDBJ whole genome shotgun (WGS) entry which is preliminary data.</text>
</comment>
<evidence type="ECO:0000256" key="2">
    <source>
        <dbReference type="ARBA" id="ARBA00023180"/>
    </source>
</evidence>
<reference evidence="5 6" key="1">
    <citation type="journal article" date="2012" name="Eukaryot. Cell">
        <title>Draft genome sequence of Wickerhamomyces ciferrii NRRL Y-1031 F-60-10.</title>
        <authorList>
            <person name="Schneider J."/>
            <person name="Andrea H."/>
            <person name="Blom J."/>
            <person name="Jaenicke S."/>
            <person name="Ruckert C."/>
            <person name="Schorsch C."/>
            <person name="Szczepanowski R."/>
            <person name="Farwick M."/>
            <person name="Goesmann A."/>
            <person name="Puhler A."/>
            <person name="Schaffer S."/>
            <person name="Tauch A."/>
            <person name="Kohler T."/>
            <person name="Brinkrolf K."/>
        </authorList>
    </citation>
    <scope>NUCLEOTIDE SEQUENCE [LARGE SCALE GENOMIC DNA]</scope>
    <source>
        <strain evidence="6">ATCC 14091 / BCRC 22168 / CBS 111 / JCM 3599 / NBRC 0793 / NRRL Y-1031 F-60-10</strain>
    </source>
</reference>
<dbReference type="GO" id="GO:0008168">
    <property type="term" value="F:methyltransferase activity"/>
    <property type="evidence" value="ECO:0007669"/>
    <property type="project" value="UniProtKB-KW"/>
</dbReference>
<feature type="region of interest" description="Disordered" evidence="3">
    <location>
        <begin position="367"/>
        <end position="474"/>
    </location>
</feature>
<keyword evidence="6" id="KW-1185">Reference proteome</keyword>
<protein>
    <submittedName>
        <fullName evidence="5">Histone-lysine N-methyltransferase</fullName>
        <ecNumber evidence="5">2.1.1.43</ecNumber>
    </submittedName>
</protein>
<evidence type="ECO:0000256" key="1">
    <source>
        <dbReference type="ARBA" id="ARBA00022729"/>
    </source>
</evidence>
<dbReference type="eggNOG" id="ENOG502T353">
    <property type="taxonomic scope" value="Eukaryota"/>
</dbReference>